<accession>A0ABW0QJV9</accession>
<sequence>MITLSRLALATTIAGLLLTGCAEHPAARSTKVSTSSATVTTTETGTVHRQHSVASGSRTATEANLPDRTGIPACDDYLSSYLACHRAAAIYAPDQLQYRYQAMRTSLLRDSRNPDIRPQLGARCNSLATQLRQALHGKSCAENPAPAASTP</sequence>
<organism evidence="3 4">
    <name type="scientific">Rhodanobacter ginsengisoli</name>
    <dbReference type="NCBI Taxonomy" id="418646"/>
    <lineage>
        <taxon>Bacteria</taxon>
        <taxon>Pseudomonadati</taxon>
        <taxon>Pseudomonadota</taxon>
        <taxon>Gammaproteobacteria</taxon>
        <taxon>Lysobacterales</taxon>
        <taxon>Rhodanobacteraceae</taxon>
        <taxon>Rhodanobacter</taxon>
    </lineage>
</organism>
<gene>
    <name evidence="3" type="ORF">ACFPPA_05130</name>
</gene>
<dbReference type="PROSITE" id="PS51257">
    <property type="entry name" value="PROKAR_LIPOPROTEIN"/>
    <property type="match status" value="1"/>
</dbReference>
<feature type="chain" id="PRO_5046557175" description="Lipoprotein" evidence="2">
    <location>
        <begin position="23"/>
        <end position="151"/>
    </location>
</feature>
<dbReference type="EMBL" id="JBHSNF010000001">
    <property type="protein sequence ID" value="MFC5525120.1"/>
    <property type="molecule type" value="Genomic_DNA"/>
</dbReference>
<keyword evidence="4" id="KW-1185">Reference proteome</keyword>
<evidence type="ECO:0000256" key="2">
    <source>
        <dbReference type="SAM" id="SignalP"/>
    </source>
</evidence>
<evidence type="ECO:0000313" key="3">
    <source>
        <dbReference type="EMBL" id="MFC5525120.1"/>
    </source>
</evidence>
<feature type="compositionally biased region" description="Polar residues" evidence="1">
    <location>
        <begin position="52"/>
        <end position="62"/>
    </location>
</feature>
<evidence type="ECO:0008006" key="5">
    <source>
        <dbReference type="Google" id="ProtNLM"/>
    </source>
</evidence>
<evidence type="ECO:0000313" key="4">
    <source>
        <dbReference type="Proteomes" id="UP001596114"/>
    </source>
</evidence>
<feature type="signal peptide" evidence="2">
    <location>
        <begin position="1"/>
        <end position="22"/>
    </location>
</feature>
<comment type="caution">
    <text evidence="3">The sequence shown here is derived from an EMBL/GenBank/DDBJ whole genome shotgun (WGS) entry which is preliminary data.</text>
</comment>
<reference evidence="4" key="1">
    <citation type="journal article" date="2019" name="Int. J. Syst. Evol. Microbiol.">
        <title>The Global Catalogue of Microorganisms (GCM) 10K type strain sequencing project: providing services to taxonomists for standard genome sequencing and annotation.</title>
        <authorList>
            <consortium name="The Broad Institute Genomics Platform"/>
            <consortium name="The Broad Institute Genome Sequencing Center for Infectious Disease"/>
            <person name="Wu L."/>
            <person name="Ma J."/>
        </authorList>
    </citation>
    <scope>NUCLEOTIDE SEQUENCE [LARGE SCALE GENOMIC DNA]</scope>
    <source>
        <strain evidence="4">CGMCC 1.16619</strain>
    </source>
</reference>
<feature type="region of interest" description="Disordered" evidence="1">
    <location>
        <begin position="32"/>
        <end position="64"/>
    </location>
</feature>
<name>A0ABW0QJV9_9GAMM</name>
<dbReference type="RefSeq" id="WP_377317904.1">
    <property type="nucleotide sequence ID" value="NZ_JBHSNF010000001.1"/>
</dbReference>
<dbReference type="Proteomes" id="UP001596114">
    <property type="component" value="Unassembled WGS sequence"/>
</dbReference>
<proteinExistence type="predicted"/>
<feature type="compositionally biased region" description="Low complexity" evidence="1">
    <location>
        <begin position="32"/>
        <end position="47"/>
    </location>
</feature>
<keyword evidence="2" id="KW-0732">Signal</keyword>
<protein>
    <recommendedName>
        <fullName evidence="5">Lipoprotein</fullName>
    </recommendedName>
</protein>
<evidence type="ECO:0000256" key="1">
    <source>
        <dbReference type="SAM" id="MobiDB-lite"/>
    </source>
</evidence>